<proteinExistence type="inferred from homology"/>
<dbReference type="GO" id="GO:0000166">
    <property type="term" value="F:nucleotide binding"/>
    <property type="evidence" value="ECO:0007669"/>
    <property type="project" value="InterPro"/>
</dbReference>
<dbReference type="PANTHER" id="PTHR43818">
    <property type="entry name" value="BCDNA.GH03377"/>
    <property type="match status" value="1"/>
</dbReference>
<evidence type="ECO:0000313" key="9">
    <source>
        <dbReference type="Proteomes" id="UP000638648"/>
    </source>
</evidence>
<evidence type="ECO:0000259" key="7">
    <source>
        <dbReference type="Pfam" id="PF21252"/>
    </source>
</evidence>
<dbReference type="SUPFAM" id="SSF51735">
    <property type="entry name" value="NAD(P)-binding Rossmann-fold domains"/>
    <property type="match status" value="1"/>
</dbReference>
<organism evidence="8 9">
    <name type="scientific">Actinopolymorpha pittospori</name>
    <dbReference type="NCBI Taxonomy" id="648752"/>
    <lineage>
        <taxon>Bacteria</taxon>
        <taxon>Bacillati</taxon>
        <taxon>Actinomycetota</taxon>
        <taxon>Actinomycetes</taxon>
        <taxon>Propionibacteriales</taxon>
        <taxon>Actinopolymorphaceae</taxon>
        <taxon>Actinopolymorpha</taxon>
    </lineage>
</organism>
<dbReference type="PANTHER" id="PTHR43818:SF11">
    <property type="entry name" value="BCDNA.GH03377"/>
    <property type="match status" value="1"/>
</dbReference>
<accession>A0A927RJG5</accession>
<dbReference type="EMBL" id="JADBEM010000001">
    <property type="protein sequence ID" value="MBE1607186.1"/>
    <property type="molecule type" value="Genomic_DNA"/>
</dbReference>
<dbReference type="InterPro" id="IPR050463">
    <property type="entry name" value="Gfo/Idh/MocA_oxidrdct_glycsds"/>
</dbReference>
<protein>
    <submittedName>
        <fullName evidence="8">Dehydrogenase</fullName>
    </submittedName>
</protein>
<dbReference type="Gene3D" id="3.30.360.10">
    <property type="entry name" value="Dihydrodipicolinate Reductase, domain 2"/>
    <property type="match status" value="1"/>
</dbReference>
<dbReference type="InterPro" id="IPR049303">
    <property type="entry name" value="Glyco_hydro_109_C"/>
</dbReference>
<feature type="domain" description="Glycosyl hydrolase 109 C-terminal" evidence="7">
    <location>
        <begin position="151"/>
        <end position="317"/>
    </location>
</feature>
<comment type="caution">
    <text evidence="8">The sequence shown here is derived from an EMBL/GenBank/DDBJ whole genome shotgun (WGS) entry which is preliminary data.</text>
</comment>
<sequence length="417" mass="45678">MTEPAMSSATSAGSASAGSTKPVRLAVVGGRRGQSFHRSLDRLADKAHVVAVCDLDENVLREWRNRLPDVSAYLRYEDLLEDAEVDAVLLATPLQLHATQAIAALRAGRHVLSEVTAARTLEECWELVETVDQTGRTYMMAENYCFMRPNLMVENMAAQGLFGELTHLEGGYIHDTRSLLHHPDGSLTWRGELRAGLDSISYPTHSMGPVARWLRAGNGPDDRFEVLTAFTSDSPGKRRYFGQRFGADHPAARLREYWQQGDSGTALIHTTKGVVVTIRVDSSPRPHNMTHYGLQGSRGAYLSARHDGEDPLVWIEGLSPGASESLPGQEPARWDSLWKHAPEYEHPLWRERLADALDAGHGGGDFFVIDEFVTAISEGRPPAVDVRDAVTWSCVAALSAESIAGGGKPISFPDFGK</sequence>
<evidence type="ECO:0000259" key="6">
    <source>
        <dbReference type="Pfam" id="PF01408"/>
    </source>
</evidence>
<dbReference type="AlphaFoldDB" id="A0A927RJG5"/>
<evidence type="ECO:0000256" key="2">
    <source>
        <dbReference type="ARBA" id="ARBA00009329"/>
    </source>
</evidence>
<dbReference type="InterPro" id="IPR000683">
    <property type="entry name" value="Gfo/Idh/MocA-like_OxRdtase_N"/>
</dbReference>
<dbReference type="GO" id="GO:0016491">
    <property type="term" value="F:oxidoreductase activity"/>
    <property type="evidence" value="ECO:0007669"/>
    <property type="project" value="UniProtKB-KW"/>
</dbReference>
<dbReference type="RefSeq" id="WP_192751176.1">
    <property type="nucleotide sequence ID" value="NZ_BAABJL010000175.1"/>
</dbReference>
<keyword evidence="5" id="KW-0326">Glycosidase</keyword>
<dbReference type="GO" id="GO:0016798">
    <property type="term" value="F:hydrolase activity, acting on glycosyl bonds"/>
    <property type="evidence" value="ECO:0007669"/>
    <property type="project" value="UniProtKB-KW"/>
</dbReference>
<dbReference type="Pfam" id="PF21252">
    <property type="entry name" value="Glyco_hydro_109_C"/>
    <property type="match status" value="1"/>
</dbReference>
<evidence type="ECO:0000256" key="3">
    <source>
        <dbReference type="ARBA" id="ARBA00022801"/>
    </source>
</evidence>
<evidence type="ECO:0000256" key="1">
    <source>
        <dbReference type="ARBA" id="ARBA00001911"/>
    </source>
</evidence>
<dbReference type="Pfam" id="PF01408">
    <property type="entry name" value="GFO_IDH_MocA"/>
    <property type="match status" value="1"/>
</dbReference>
<reference evidence="8" key="1">
    <citation type="submission" date="2020-10" db="EMBL/GenBank/DDBJ databases">
        <title>Sequencing the genomes of 1000 actinobacteria strains.</title>
        <authorList>
            <person name="Klenk H.-P."/>
        </authorList>
    </citation>
    <scope>NUCLEOTIDE SEQUENCE</scope>
    <source>
        <strain evidence="8">DSM 45354</strain>
    </source>
</reference>
<keyword evidence="9" id="KW-1185">Reference proteome</keyword>
<evidence type="ECO:0000313" key="8">
    <source>
        <dbReference type="EMBL" id="MBE1607186.1"/>
    </source>
</evidence>
<evidence type="ECO:0000256" key="5">
    <source>
        <dbReference type="ARBA" id="ARBA00023295"/>
    </source>
</evidence>
<dbReference type="Gene3D" id="3.40.50.720">
    <property type="entry name" value="NAD(P)-binding Rossmann-like Domain"/>
    <property type="match status" value="1"/>
</dbReference>
<feature type="domain" description="Gfo/Idh/MocA-like oxidoreductase N-terminal" evidence="6">
    <location>
        <begin position="24"/>
        <end position="140"/>
    </location>
</feature>
<evidence type="ECO:0000256" key="4">
    <source>
        <dbReference type="ARBA" id="ARBA00023002"/>
    </source>
</evidence>
<gene>
    <name evidence="8" type="ORF">HEB94_004034</name>
</gene>
<dbReference type="Proteomes" id="UP000638648">
    <property type="component" value="Unassembled WGS sequence"/>
</dbReference>
<name>A0A927RJG5_9ACTN</name>
<comment type="similarity">
    <text evidence="2">Belongs to the Gfo/Idh/MocA family. Glycosyl hydrolase 109 subfamily.</text>
</comment>
<keyword evidence="4" id="KW-0560">Oxidoreductase</keyword>
<comment type="cofactor">
    <cofactor evidence="1">
        <name>NAD(+)</name>
        <dbReference type="ChEBI" id="CHEBI:57540"/>
    </cofactor>
</comment>
<keyword evidence="3" id="KW-0378">Hydrolase</keyword>
<dbReference type="InterPro" id="IPR036291">
    <property type="entry name" value="NAD(P)-bd_dom_sf"/>
</dbReference>